<proteinExistence type="predicted"/>
<evidence type="ECO:0000259" key="3">
    <source>
        <dbReference type="PROSITE" id="PS51186"/>
    </source>
</evidence>
<dbReference type="CDD" id="cd04301">
    <property type="entry name" value="NAT_SF"/>
    <property type="match status" value="1"/>
</dbReference>
<dbReference type="EMBL" id="CP042260">
    <property type="protein sequence ID" value="QDY64923.1"/>
    <property type="molecule type" value="Genomic_DNA"/>
</dbReference>
<dbReference type="PROSITE" id="PS51186">
    <property type="entry name" value="GNAT"/>
    <property type="match status" value="1"/>
</dbReference>
<keyword evidence="5" id="KW-1185">Reference proteome</keyword>
<dbReference type="Proteomes" id="UP000320717">
    <property type="component" value="Chromosome"/>
</dbReference>
<dbReference type="InterPro" id="IPR016181">
    <property type="entry name" value="Acyl_CoA_acyltransferase"/>
</dbReference>
<dbReference type="PANTHER" id="PTHR43877:SF2">
    <property type="entry name" value="AMINOALKYLPHOSPHONATE N-ACETYLTRANSFERASE-RELATED"/>
    <property type="match status" value="1"/>
</dbReference>
<reference evidence="4 5" key="1">
    <citation type="submission" date="2019-07" db="EMBL/GenBank/DDBJ databases">
        <title>Complete Genome Sequence of drought tolerant Plant Growth-Promoting Rhizobacterium Glutamicibacter halophytocola DR408.</title>
        <authorList>
            <person name="Nishu S.D."/>
            <person name="Lee T.K."/>
        </authorList>
    </citation>
    <scope>NUCLEOTIDE SEQUENCE [LARGE SCALE GENOMIC DNA]</scope>
    <source>
        <strain evidence="4 5">DR408</strain>
    </source>
</reference>
<protein>
    <submittedName>
        <fullName evidence="4">GNAT family N-acetyltransferase</fullName>
    </submittedName>
</protein>
<dbReference type="Pfam" id="PF00583">
    <property type="entry name" value="Acetyltransf_1"/>
    <property type="match status" value="1"/>
</dbReference>
<keyword evidence="1" id="KW-0808">Transferase</keyword>
<evidence type="ECO:0000313" key="4">
    <source>
        <dbReference type="EMBL" id="QDY64923.1"/>
    </source>
</evidence>
<evidence type="ECO:0000313" key="5">
    <source>
        <dbReference type="Proteomes" id="UP000320717"/>
    </source>
</evidence>
<feature type="domain" description="N-acetyltransferase" evidence="3">
    <location>
        <begin position="8"/>
        <end position="164"/>
    </location>
</feature>
<name>A0ABX5Y474_9MICC</name>
<dbReference type="InterPro" id="IPR050832">
    <property type="entry name" value="Bact_Acetyltransf"/>
</dbReference>
<dbReference type="PANTHER" id="PTHR43877">
    <property type="entry name" value="AMINOALKYLPHOSPHONATE N-ACETYLTRANSFERASE-RELATED-RELATED"/>
    <property type="match status" value="1"/>
</dbReference>
<organism evidence="4 5">
    <name type="scientific">Glutamicibacter halophytocola</name>
    <dbReference type="NCBI Taxonomy" id="1933880"/>
    <lineage>
        <taxon>Bacteria</taxon>
        <taxon>Bacillati</taxon>
        <taxon>Actinomycetota</taxon>
        <taxon>Actinomycetes</taxon>
        <taxon>Micrococcales</taxon>
        <taxon>Micrococcaceae</taxon>
        <taxon>Glutamicibacter</taxon>
    </lineage>
</organism>
<dbReference type="Gene3D" id="3.40.630.30">
    <property type="match status" value="1"/>
</dbReference>
<accession>A0ABX5Y474</accession>
<evidence type="ECO:0000256" key="2">
    <source>
        <dbReference type="ARBA" id="ARBA00023315"/>
    </source>
</evidence>
<gene>
    <name evidence="4" type="ORF">FQA45_00555</name>
</gene>
<sequence>MCMDDSSLTFMEATRQDSQCIDHAARIWAQAAAQRDHKPTPTDGSQALVGVQRRLALPEARLVMASKDGVPAGFTIASPHDGYLEIYYVAVAPDFWGQGIARVLLSEVDRHAASAGHVELRLWVIADDSRAIELYLSCGYQHTGQELIDETSGRIEFLLRKKLSREPG</sequence>
<evidence type="ECO:0000256" key="1">
    <source>
        <dbReference type="ARBA" id="ARBA00022679"/>
    </source>
</evidence>
<dbReference type="InterPro" id="IPR000182">
    <property type="entry name" value="GNAT_dom"/>
</dbReference>
<dbReference type="SUPFAM" id="SSF55729">
    <property type="entry name" value="Acyl-CoA N-acyltransferases (Nat)"/>
    <property type="match status" value="1"/>
</dbReference>
<keyword evidence="2" id="KW-0012">Acyltransferase</keyword>